<keyword evidence="2" id="KW-1185">Reference proteome</keyword>
<dbReference type="AlphaFoldDB" id="A0A4Z2HDE9"/>
<comment type="caution">
    <text evidence="1">The sequence shown here is derived from an EMBL/GenBank/DDBJ whole genome shotgun (WGS) entry which is preliminary data.</text>
</comment>
<dbReference type="EMBL" id="SRLO01000262">
    <property type="protein sequence ID" value="TNN63908.1"/>
    <property type="molecule type" value="Genomic_DNA"/>
</dbReference>
<dbReference type="OrthoDB" id="8950205at2759"/>
<gene>
    <name evidence="1" type="ORF">EYF80_025841</name>
</gene>
<reference evidence="1 2" key="1">
    <citation type="submission" date="2019-03" db="EMBL/GenBank/DDBJ databases">
        <title>First draft genome of Liparis tanakae, snailfish: a comprehensive survey of snailfish specific genes.</title>
        <authorList>
            <person name="Kim W."/>
            <person name="Song I."/>
            <person name="Jeong J.-H."/>
            <person name="Kim D."/>
            <person name="Kim S."/>
            <person name="Ryu S."/>
            <person name="Song J.Y."/>
            <person name="Lee S.K."/>
        </authorList>
    </citation>
    <scope>NUCLEOTIDE SEQUENCE [LARGE SCALE GENOMIC DNA]</scope>
    <source>
        <tissue evidence="1">Muscle</tissue>
    </source>
</reference>
<name>A0A4Z2HDE9_9TELE</name>
<proteinExistence type="predicted"/>
<evidence type="ECO:0000313" key="1">
    <source>
        <dbReference type="EMBL" id="TNN63908.1"/>
    </source>
</evidence>
<evidence type="ECO:0000313" key="2">
    <source>
        <dbReference type="Proteomes" id="UP000314294"/>
    </source>
</evidence>
<sequence length="271" mass="29502">MDLEEDKTLDPTREQALLQKGLLILQPAQVRLGAAHFFLLAVVVVLLRADLALQGGNLEGFSSASWPTKAGAAPALTTAFGTSSRDRLRTTTNVLGDCVGVAVVQHLSKKELQCCSPADTDVEEDRFQIGSGSGIQPKSSIERLSECGLDSVEERHGVRDAVEGQNTCFVIQLQLRDLLLQLLLKVFDSTHFSSLLGSDLLLHIRASVLHEADQLSEDLLTVLHCFISREVEGLHLLMEQLQVFLPVLDPLLDVESTPLQLSLPLGPFCCS</sequence>
<organism evidence="1 2">
    <name type="scientific">Liparis tanakae</name>
    <name type="common">Tanaka's snailfish</name>
    <dbReference type="NCBI Taxonomy" id="230148"/>
    <lineage>
        <taxon>Eukaryota</taxon>
        <taxon>Metazoa</taxon>
        <taxon>Chordata</taxon>
        <taxon>Craniata</taxon>
        <taxon>Vertebrata</taxon>
        <taxon>Euteleostomi</taxon>
        <taxon>Actinopterygii</taxon>
        <taxon>Neopterygii</taxon>
        <taxon>Teleostei</taxon>
        <taxon>Neoteleostei</taxon>
        <taxon>Acanthomorphata</taxon>
        <taxon>Eupercaria</taxon>
        <taxon>Perciformes</taxon>
        <taxon>Cottioidei</taxon>
        <taxon>Cottales</taxon>
        <taxon>Liparidae</taxon>
        <taxon>Liparis</taxon>
    </lineage>
</organism>
<accession>A0A4Z2HDE9</accession>
<dbReference type="Proteomes" id="UP000314294">
    <property type="component" value="Unassembled WGS sequence"/>
</dbReference>
<protein>
    <submittedName>
        <fullName evidence="1">Uncharacterized protein</fullName>
    </submittedName>
</protein>